<evidence type="ECO:0000313" key="2">
    <source>
        <dbReference type="Proteomes" id="UP001066276"/>
    </source>
</evidence>
<reference evidence="1" key="1">
    <citation type="journal article" date="2022" name="bioRxiv">
        <title>Sequencing and chromosome-scale assembly of the giantPleurodeles waltlgenome.</title>
        <authorList>
            <person name="Brown T."/>
            <person name="Elewa A."/>
            <person name="Iarovenko S."/>
            <person name="Subramanian E."/>
            <person name="Araus A.J."/>
            <person name="Petzold A."/>
            <person name="Susuki M."/>
            <person name="Suzuki K.-i.T."/>
            <person name="Hayashi T."/>
            <person name="Toyoda A."/>
            <person name="Oliveira C."/>
            <person name="Osipova E."/>
            <person name="Leigh N.D."/>
            <person name="Simon A."/>
            <person name="Yun M.H."/>
        </authorList>
    </citation>
    <scope>NUCLEOTIDE SEQUENCE</scope>
    <source>
        <strain evidence="1">20211129_DDA</strain>
        <tissue evidence="1">Liver</tissue>
    </source>
</reference>
<comment type="caution">
    <text evidence="1">The sequence shown here is derived from an EMBL/GenBank/DDBJ whole genome shotgun (WGS) entry which is preliminary data.</text>
</comment>
<organism evidence="1 2">
    <name type="scientific">Pleurodeles waltl</name>
    <name type="common">Iberian ribbed newt</name>
    <dbReference type="NCBI Taxonomy" id="8319"/>
    <lineage>
        <taxon>Eukaryota</taxon>
        <taxon>Metazoa</taxon>
        <taxon>Chordata</taxon>
        <taxon>Craniata</taxon>
        <taxon>Vertebrata</taxon>
        <taxon>Euteleostomi</taxon>
        <taxon>Amphibia</taxon>
        <taxon>Batrachia</taxon>
        <taxon>Caudata</taxon>
        <taxon>Salamandroidea</taxon>
        <taxon>Salamandridae</taxon>
        <taxon>Pleurodelinae</taxon>
        <taxon>Pleurodeles</taxon>
    </lineage>
</organism>
<name>A0AAV7VRD1_PLEWA</name>
<dbReference type="Proteomes" id="UP001066276">
    <property type="component" value="Chromosome 2_1"/>
</dbReference>
<dbReference type="AlphaFoldDB" id="A0AAV7VRD1"/>
<feature type="non-terminal residue" evidence="1">
    <location>
        <position position="49"/>
    </location>
</feature>
<accession>A0AAV7VRD1</accession>
<evidence type="ECO:0000313" key="1">
    <source>
        <dbReference type="EMBL" id="KAJ1202883.1"/>
    </source>
</evidence>
<dbReference type="EMBL" id="JANPWB010000003">
    <property type="protein sequence ID" value="KAJ1202883.1"/>
    <property type="molecule type" value="Genomic_DNA"/>
</dbReference>
<gene>
    <name evidence="1" type="ORF">NDU88_006678</name>
</gene>
<sequence>VPANYDLPECGCILFLKDQISSKEPPWGARQALQCRPDEEQSPMMTMSP</sequence>
<feature type="non-terminal residue" evidence="1">
    <location>
        <position position="1"/>
    </location>
</feature>
<proteinExistence type="predicted"/>
<protein>
    <submittedName>
        <fullName evidence="1">Uncharacterized protein</fullName>
    </submittedName>
</protein>
<keyword evidence="2" id="KW-1185">Reference proteome</keyword>